<evidence type="ECO:0000256" key="3">
    <source>
        <dbReference type="SAM" id="Phobius"/>
    </source>
</evidence>
<dbReference type="EMBL" id="ACJX03000001">
    <property type="protein sequence ID" value="KRT35264.1"/>
    <property type="molecule type" value="Genomic_DNA"/>
</dbReference>
<keyword evidence="5" id="KW-1185">Reference proteome</keyword>
<evidence type="ECO:0000256" key="2">
    <source>
        <dbReference type="PIRNR" id="PIRNR016661"/>
    </source>
</evidence>
<keyword evidence="3" id="KW-0812">Transmembrane</keyword>
<keyword evidence="2" id="KW-1003">Cell membrane</keyword>
<proteinExistence type="inferred from homology"/>
<comment type="similarity">
    <text evidence="1 2">Belongs to the BioY family.</text>
</comment>
<dbReference type="PANTHER" id="PTHR34295:SF1">
    <property type="entry name" value="BIOTIN TRANSPORTER BIOY"/>
    <property type="match status" value="1"/>
</dbReference>
<feature type="transmembrane region" description="Helical" evidence="3">
    <location>
        <begin position="80"/>
        <end position="99"/>
    </location>
</feature>
<organism evidence="4 5">
    <name type="scientific">Acetomicrobium hydrogeniformans ATCC BAA-1850</name>
    <dbReference type="NCBI Taxonomy" id="592015"/>
    <lineage>
        <taxon>Bacteria</taxon>
        <taxon>Thermotogati</taxon>
        <taxon>Synergistota</taxon>
        <taxon>Synergistia</taxon>
        <taxon>Synergistales</taxon>
        <taxon>Acetomicrobiaceae</taxon>
        <taxon>Acetomicrobium</taxon>
    </lineage>
</organism>
<name>A0A0T5XAB5_9BACT</name>
<sequence length="190" mass="20081">MSNSEIKSIILAGLFVCLTAAGAWIRIPFPLVPLTLQVFFVLLSGMCLGPKLGAMSQVVYIGMGLMGLPVFAGTSGPHIMFSPTFGYLIGFIVASYLAGSVTRGGAKLPRFLLGSFLGVGAIYFCGVTGLYLNLNYVVGKDISLLGAFKIGVLPFLAADTLKATAATILAYRIVPQLKTIEPRVGLETKR</sequence>
<comment type="caution">
    <text evidence="4">The sequence shown here is derived from an EMBL/GenBank/DDBJ whole genome shotgun (WGS) entry which is preliminary data.</text>
</comment>
<keyword evidence="2" id="KW-0813">Transport</keyword>
<comment type="subcellular location">
    <subcellularLocation>
        <location evidence="2">Cell membrane</location>
        <topology evidence="2">Multi-pass membrane protein</topology>
    </subcellularLocation>
</comment>
<feature type="transmembrane region" description="Helical" evidence="3">
    <location>
        <begin position="32"/>
        <end position="50"/>
    </location>
</feature>
<dbReference type="OrthoDB" id="9803495at2"/>
<dbReference type="Proteomes" id="UP000005273">
    <property type="component" value="Unassembled WGS sequence"/>
</dbReference>
<dbReference type="Pfam" id="PF02632">
    <property type="entry name" value="BioY"/>
    <property type="match status" value="1"/>
</dbReference>
<evidence type="ECO:0000256" key="1">
    <source>
        <dbReference type="ARBA" id="ARBA00010692"/>
    </source>
</evidence>
<feature type="transmembrane region" description="Helical" evidence="3">
    <location>
        <begin position="152"/>
        <end position="174"/>
    </location>
</feature>
<dbReference type="GO" id="GO:0005886">
    <property type="term" value="C:plasma membrane"/>
    <property type="evidence" value="ECO:0007669"/>
    <property type="project" value="UniProtKB-SubCell"/>
</dbReference>
<dbReference type="AlphaFoldDB" id="A0A0T5XAB5"/>
<accession>A0A0T5XAB5</accession>
<feature type="transmembrane region" description="Helical" evidence="3">
    <location>
        <begin position="111"/>
        <end position="132"/>
    </location>
</feature>
<dbReference type="PANTHER" id="PTHR34295">
    <property type="entry name" value="BIOTIN TRANSPORTER BIOY"/>
    <property type="match status" value="1"/>
</dbReference>
<dbReference type="Gene3D" id="1.10.1760.20">
    <property type="match status" value="1"/>
</dbReference>
<keyword evidence="2 3" id="KW-0472">Membrane</keyword>
<dbReference type="RefSeq" id="WP_009202099.1">
    <property type="nucleotide sequence ID" value="NZ_ACJX03000001.1"/>
</dbReference>
<gene>
    <name evidence="4" type="ORF">HMPREF1705_04531</name>
</gene>
<dbReference type="eggNOG" id="COG1268">
    <property type="taxonomic scope" value="Bacteria"/>
</dbReference>
<protein>
    <recommendedName>
        <fullName evidence="2">Biotin transporter</fullName>
    </recommendedName>
</protein>
<dbReference type="PIRSF" id="PIRSF016661">
    <property type="entry name" value="BioY"/>
    <property type="match status" value="1"/>
</dbReference>
<dbReference type="STRING" id="592015.HMPREF1705_04531"/>
<reference evidence="5" key="1">
    <citation type="submission" date="2012-09" db="EMBL/GenBank/DDBJ databases">
        <authorList>
            <person name="Weinstock G."/>
            <person name="Sodergren E."/>
            <person name="Clifton S."/>
            <person name="Fulton L."/>
            <person name="Fulton B."/>
            <person name="Courtney L."/>
            <person name="Fronick C."/>
            <person name="Harrison M."/>
            <person name="Strong C."/>
            <person name="Farmer C."/>
            <person name="Delehaunty K."/>
            <person name="Markovic C."/>
            <person name="Hall O."/>
            <person name="Minx P."/>
            <person name="Tomlinson C."/>
            <person name="Mitreva M."/>
            <person name="Nelson J."/>
            <person name="Hou S."/>
            <person name="Wollam A."/>
            <person name="Pepin K.H."/>
            <person name="Johnson M."/>
            <person name="Bhonagiri V."/>
            <person name="Nash W.E."/>
            <person name="Suruliraj S."/>
            <person name="Warren W."/>
            <person name="Chinwalla A."/>
            <person name="Mardis E.R."/>
            <person name="Wilson R.K."/>
        </authorList>
    </citation>
    <scope>NUCLEOTIDE SEQUENCE [LARGE SCALE GENOMIC DNA]</scope>
    <source>
        <strain evidence="5">OS1</strain>
    </source>
</reference>
<dbReference type="GO" id="GO:0015225">
    <property type="term" value="F:biotin transmembrane transporter activity"/>
    <property type="evidence" value="ECO:0007669"/>
    <property type="project" value="UniProtKB-UniRule"/>
</dbReference>
<dbReference type="InterPro" id="IPR003784">
    <property type="entry name" value="BioY"/>
</dbReference>
<keyword evidence="3" id="KW-1133">Transmembrane helix</keyword>
<evidence type="ECO:0000313" key="4">
    <source>
        <dbReference type="EMBL" id="KRT35264.1"/>
    </source>
</evidence>
<evidence type="ECO:0000313" key="5">
    <source>
        <dbReference type="Proteomes" id="UP000005273"/>
    </source>
</evidence>